<gene>
    <name evidence="1" type="ORF">KIPB_004298</name>
</gene>
<dbReference type="EMBL" id="BDIP01000906">
    <property type="protein sequence ID" value="GCA62555.1"/>
    <property type="molecule type" value="Genomic_DNA"/>
</dbReference>
<dbReference type="AlphaFoldDB" id="A0A391NL50"/>
<organism evidence="1 2">
    <name type="scientific">Kipferlia bialata</name>
    <dbReference type="NCBI Taxonomy" id="797122"/>
    <lineage>
        <taxon>Eukaryota</taxon>
        <taxon>Metamonada</taxon>
        <taxon>Carpediemonas-like organisms</taxon>
        <taxon>Kipferlia</taxon>
    </lineage>
</organism>
<dbReference type="Proteomes" id="UP000265618">
    <property type="component" value="Unassembled WGS sequence"/>
</dbReference>
<comment type="caution">
    <text evidence="1">The sequence shown here is derived from an EMBL/GenBank/DDBJ whole genome shotgun (WGS) entry which is preliminary data.</text>
</comment>
<sequence length="118" mass="13701">MADCVALFVEPVQPNSQETPSLKTTPDQFDDLRKIARKHRFDLASLELSKRATTCRLIVEKGKQRKMERDLQASRERVRVGECSLAKTERLITEAKRHVTEWNSQVDELHKDKGIQRK</sequence>
<accession>A0A391NL50</accession>
<evidence type="ECO:0000313" key="1">
    <source>
        <dbReference type="EMBL" id="GCA62555.1"/>
    </source>
</evidence>
<proteinExistence type="predicted"/>
<reference evidence="1 2" key="1">
    <citation type="journal article" date="2018" name="PLoS ONE">
        <title>The draft genome of Kipferlia bialata reveals reductive genome evolution in fornicate parasites.</title>
        <authorList>
            <person name="Tanifuji G."/>
            <person name="Takabayashi S."/>
            <person name="Kume K."/>
            <person name="Takagi M."/>
            <person name="Nakayama T."/>
            <person name="Kamikawa R."/>
            <person name="Inagaki Y."/>
            <person name="Hashimoto T."/>
        </authorList>
    </citation>
    <scope>NUCLEOTIDE SEQUENCE [LARGE SCALE GENOMIC DNA]</scope>
    <source>
        <strain evidence="1">NY0173</strain>
    </source>
</reference>
<evidence type="ECO:0000313" key="2">
    <source>
        <dbReference type="Proteomes" id="UP000265618"/>
    </source>
</evidence>
<keyword evidence="2" id="KW-1185">Reference proteome</keyword>
<name>A0A391NL50_9EUKA</name>
<protein>
    <submittedName>
        <fullName evidence="1">Uncharacterized protein</fullName>
    </submittedName>
</protein>